<evidence type="ECO:0000256" key="2">
    <source>
        <dbReference type="ARBA" id="ARBA00022649"/>
    </source>
</evidence>
<dbReference type="HOGENOM" id="CLU_101288_0_0_5"/>
<name>A0A0A7PAW2_9SPHN</name>
<dbReference type="STRING" id="1515612.SKP52_01270"/>
<evidence type="ECO:0000256" key="4">
    <source>
        <dbReference type="ARBA" id="ARBA00023315"/>
    </source>
</evidence>
<dbReference type="OrthoDB" id="9799147at2"/>
<evidence type="ECO:0000259" key="6">
    <source>
        <dbReference type="PROSITE" id="PS51186"/>
    </source>
</evidence>
<evidence type="ECO:0000256" key="1">
    <source>
        <dbReference type="ARBA" id="ARBA00022491"/>
    </source>
</evidence>
<dbReference type="RefSeq" id="WP_039570796.1">
    <property type="nucleotide sequence ID" value="NZ_CP009122.1"/>
</dbReference>
<dbReference type="Pfam" id="PF13508">
    <property type="entry name" value="Acetyltransf_7"/>
    <property type="match status" value="1"/>
</dbReference>
<keyword evidence="8" id="KW-1185">Reference proteome</keyword>
<reference evidence="7 8" key="1">
    <citation type="journal article" date="2015" name="Int. J. Syst. Evol. Microbiol.">
        <title>Description of Sphingopyxis fribergensis sp. nov. - a soil bacterium with the ability to degrade styrene and phenylacetic acid.</title>
        <authorList>
            <person name="Oelschlagel M."/>
            <person name="Ruckert C."/>
            <person name="Kalinowski J."/>
            <person name="Schmidt G."/>
            <person name="Schlomann M."/>
            <person name="Tischler D."/>
        </authorList>
    </citation>
    <scope>NUCLEOTIDE SEQUENCE [LARGE SCALE GENOMIC DNA]</scope>
    <source>
        <strain evidence="7 8">Kp5.2</strain>
    </source>
</reference>
<sequence>MSTRRVTPPERLNVDHEVAAFDNGRHASLNSWLAERALASEGASARTYVVCDAERPRQVVGYYTITTAMEERAALPTARLRKGMPDKVPLLLIARLAVASSFQGLGLGADLLADALRRCAAASEIAGVRAVIVHAIDDEAVGFYARHGFIVSPLGERVLLMPIEAVRAVQG</sequence>
<dbReference type="InterPro" id="IPR016181">
    <property type="entry name" value="Acyl_CoA_acyltransferase"/>
</dbReference>
<dbReference type="Proteomes" id="UP000030907">
    <property type="component" value="Chromosome"/>
</dbReference>
<protein>
    <submittedName>
        <fullName evidence="7">GCN5-related N-acetyltransferase</fullName>
    </submittedName>
</protein>
<evidence type="ECO:0000256" key="3">
    <source>
        <dbReference type="ARBA" id="ARBA00022679"/>
    </source>
</evidence>
<gene>
    <name evidence="7" type="ORF">SKP52_01270</name>
</gene>
<dbReference type="Gene3D" id="3.40.630.30">
    <property type="match status" value="1"/>
</dbReference>
<dbReference type="SUPFAM" id="SSF55729">
    <property type="entry name" value="Acyl-CoA N-acyltransferases (Nat)"/>
    <property type="match status" value="1"/>
</dbReference>
<keyword evidence="1" id="KW-0678">Repressor</keyword>
<proteinExistence type="predicted"/>
<dbReference type="KEGG" id="sphk:SKP52_01270"/>
<dbReference type="EMBL" id="CP009122">
    <property type="protein sequence ID" value="AJA07196.1"/>
    <property type="molecule type" value="Genomic_DNA"/>
</dbReference>
<dbReference type="PROSITE" id="PS51186">
    <property type="entry name" value="GNAT"/>
    <property type="match status" value="1"/>
</dbReference>
<keyword evidence="3 7" id="KW-0808">Transferase</keyword>
<keyword evidence="2" id="KW-1277">Toxin-antitoxin system</keyword>
<evidence type="ECO:0000313" key="8">
    <source>
        <dbReference type="Proteomes" id="UP000030907"/>
    </source>
</evidence>
<dbReference type="PANTHER" id="PTHR36449">
    <property type="entry name" value="ACETYLTRANSFERASE-RELATED"/>
    <property type="match status" value="1"/>
</dbReference>
<accession>A0A0A7PAW2</accession>
<dbReference type="GO" id="GO:0016747">
    <property type="term" value="F:acyltransferase activity, transferring groups other than amino-acyl groups"/>
    <property type="evidence" value="ECO:0007669"/>
    <property type="project" value="InterPro"/>
</dbReference>
<evidence type="ECO:0000256" key="5">
    <source>
        <dbReference type="ARBA" id="ARBA00049880"/>
    </source>
</evidence>
<dbReference type="PANTHER" id="PTHR36449:SF1">
    <property type="entry name" value="ACETYLTRANSFERASE"/>
    <property type="match status" value="1"/>
</dbReference>
<dbReference type="InterPro" id="IPR000182">
    <property type="entry name" value="GNAT_dom"/>
</dbReference>
<feature type="domain" description="N-acetyltransferase" evidence="6">
    <location>
        <begin position="19"/>
        <end position="170"/>
    </location>
</feature>
<comment type="catalytic activity">
    <reaction evidence="5">
        <text>glycyl-tRNA(Gly) + acetyl-CoA = N-acetylglycyl-tRNA(Gly) + CoA + H(+)</text>
        <dbReference type="Rhea" id="RHEA:81867"/>
        <dbReference type="Rhea" id="RHEA-COMP:9683"/>
        <dbReference type="Rhea" id="RHEA-COMP:19766"/>
        <dbReference type="ChEBI" id="CHEBI:15378"/>
        <dbReference type="ChEBI" id="CHEBI:57287"/>
        <dbReference type="ChEBI" id="CHEBI:57288"/>
        <dbReference type="ChEBI" id="CHEBI:78522"/>
        <dbReference type="ChEBI" id="CHEBI:232036"/>
    </reaction>
</comment>
<dbReference type="AlphaFoldDB" id="A0A0A7PAW2"/>
<organism evidence="7 8">
    <name type="scientific">Sphingopyxis fribergensis</name>
    <dbReference type="NCBI Taxonomy" id="1515612"/>
    <lineage>
        <taxon>Bacteria</taxon>
        <taxon>Pseudomonadati</taxon>
        <taxon>Pseudomonadota</taxon>
        <taxon>Alphaproteobacteria</taxon>
        <taxon>Sphingomonadales</taxon>
        <taxon>Sphingomonadaceae</taxon>
        <taxon>Sphingopyxis</taxon>
    </lineage>
</organism>
<evidence type="ECO:0000313" key="7">
    <source>
        <dbReference type="EMBL" id="AJA07196.1"/>
    </source>
</evidence>
<keyword evidence="4" id="KW-0012">Acyltransferase</keyword>